<dbReference type="InterPro" id="IPR012349">
    <property type="entry name" value="Split_barrel_FMN-bd"/>
</dbReference>
<dbReference type="Gene3D" id="2.30.110.10">
    <property type="entry name" value="Electron Transport, Fmn-binding Protein, Chain A"/>
    <property type="match status" value="1"/>
</dbReference>
<protein>
    <submittedName>
        <fullName evidence="3">Flavin reductase</fullName>
    </submittedName>
</protein>
<evidence type="ECO:0000259" key="2">
    <source>
        <dbReference type="Pfam" id="PF01613"/>
    </source>
</evidence>
<evidence type="ECO:0000256" key="1">
    <source>
        <dbReference type="ARBA" id="ARBA00038054"/>
    </source>
</evidence>
<comment type="caution">
    <text evidence="3">The sequence shown here is derived from an EMBL/GenBank/DDBJ whole genome shotgun (WGS) entry which is preliminary data.</text>
</comment>
<sequence>MEKEYKRIAPKDIKQDPFTLISKTWFLLTAATETGYNTMTCSWGALGHLWHKDICIVYVRPTRFTYEFMQKADYFTLSFLPEKHRKILQYCGSHSGRNTDKIKDTGLNPIETEKSIAFKEADLIIEAQKMAHQIISPKSFDIPEEIEPLYPEKDYHMMYTGKITNIWQKK</sequence>
<dbReference type="Pfam" id="PF01613">
    <property type="entry name" value="Flavin_Reduct"/>
    <property type="match status" value="1"/>
</dbReference>
<feature type="domain" description="Flavin reductase like" evidence="2">
    <location>
        <begin position="23"/>
        <end position="168"/>
    </location>
</feature>
<comment type="similarity">
    <text evidence="1">Belongs to the flavoredoxin family.</text>
</comment>
<reference evidence="3 4" key="1">
    <citation type="submission" date="2024-03" db="EMBL/GenBank/DDBJ databases">
        <title>Ignisphaera cupida sp. nov., a hyperthermophilic hydrolytic archaeon from a hot spring of Kamchatka, and proposal of Ignisphaeraceae fam. nov.</title>
        <authorList>
            <person name="Podosokorskaya O.A."/>
            <person name="Elcheninov A.G."/>
            <person name="Maltseva A.I."/>
            <person name="Zayulina K.S."/>
            <person name="Novikov A."/>
            <person name="Merkel A.Y."/>
        </authorList>
    </citation>
    <scope>NUCLEOTIDE SEQUENCE [LARGE SCALE GENOMIC DNA]</scope>
    <source>
        <strain evidence="3 4">38H-sp</strain>
    </source>
</reference>
<evidence type="ECO:0000313" key="4">
    <source>
        <dbReference type="Proteomes" id="UP001466331"/>
    </source>
</evidence>
<dbReference type="PANTHER" id="PTHR43567:SF5">
    <property type="entry name" value="HYPOTHETICAL CYTOSOLIC PROTEIN"/>
    <property type="match status" value="1"/>
</dbReference>
<name>A0ABU9UBV7_9SPIR</name>
<proteinExistence type="inferred from homology"/>
<dbReference type="Proteomes" id="UP001466331">
    <property type="component" value="Unassembled WGS sequence"/>
</dbReference>
<dbReference type="SUPFAM" id="SSF50475">
    <property type="entry name" value="FMN-binding split barrel"/>
    <property type="match status" value="1"/>
</dbReference>
<gene>
    <name evidence="3" type="ORF">WKV44_06335</name>
</gene>
<dbReference type="PANTHER" id="PTHR43567">
    <property type="entry name" value="FLAVOREDOXIN-RELATED-RELATED"/>
    <property type="match status" value="1"/>
</dbReference>
<keyword evidence="4" id="KW-1185">Reference proteome</keyword>
<dbReference type="EMBL" id="JBCHKQ010000002">
    <property type="protein sequence ID" value="MEM5948155.1"/>
    <property type="molecule type" value="Genomic_DNA"/>
</dbReference>
<evidence type="ECO:0000313" key="3">
    <source>
        <dbReference type="EMBL" id="MEM5948155.1"/>
    </source>
</evidence>
<accession>A0ABU9UBV7</accession>
<dbReference type="InterPro" id="IPR052174">
    <property type="entry name" value="Flavoredoxin"/>
</dbReference>
<organism evidence="3 4">
    <name type="scientific">Rarispira pelagica</name>
    <dbReference type="NCBI Taxonomy" id="3141764"/>
    <lineage>
        <taxon>Bacteria</taxon>
        <taxon>Pseudomonadati</taxon>
        <taxon>Spirochaetota</taxon>
        <taxon>Spirochaetia</taxon>
        <taxon>Winmispirales</taxon>
        <taxon>Winmispiraceae</taxon>
        <taxon>Rarispira</taxon>
    </lineage>
</organism>
<dbReference type="RefSeq" id="WP_420069601.1">
    <property type="nucleotide sequence ID" value="NZ_JBCHKQ010000002.1"/>
</dbReference>
<dbReference type="InterPro" id="IPR002563">
    <property type="entry name" value="Flavin_Rdtase-like_dom"/>
</dbReference>